<dbReference type="CDD" id="cd11532">
    <property type="entry name" value="NTP-PPase_COG4997"/>
    <property type="match status" value="1"/>
</dbReference>
<evidence type="ECO:0000313" key="3">
    <source>
        <dbReference type="Proteomes" id="UP001156627"/>
    </source>
</evidence>
<feature type="region of interest" description="Disordered" evidence="1">
    <location>
        <begin position="856"/>
        <end position="877"/>
    </location>
</feature>
<evidence type="ECO:0000313" key="2">
    <source>
        <dbReference type="EMBL" id="GLQ90790.1"/>
    </source>
</evidence>
<evidence type="ECO:0000256" key="1">
    <source>
        <dbReference type="SAM" id="MobiDB-lite"/>
    </source>
</evidence>
<accession>A0ABQ5XGG2</accession>
<organism evidence="2 3">
    <name type="scientific">Dyella flagellata</name>
    <dbReference type="NCBI Taxonomy" id="1867833"/>
    <lineage>
        <taxon>Bacteria</taxon>
        <taxon>Pseudomonadati</taxon>
        <taxon>Pseudomonadota</taxon>
        <taxon>Gammaproteobacteria</taxon>
        <taxon>Lysobacterales</taxon>
        <taxon>Rhodanobacteraceae</taxon>
        <taxon>Dyella</taxon>
    </lineage>
</organism>
<name>A0ABQ5XGG2_9GAMM</name>
<gene>
    <name evidence="2" type="ORF">GCM10007898_43660</name>
</gene>
<dbReference type="SUPFAM" id="SSF101386">
    <property type="entry name" value="all-alpha NTP pyrophosphatases"/>
    <property type="match status" value="1"/>
</dbReference>
<reference evidence="3" key="1">
    <citation type="journal article" date="2019" name="Int. J. Syst. Evol. Microbiol.">
        <title>The Global Catalogue of Microorganisms (GCM) 10K type strain sequencing project: providing services to taxonomists for standard genome sequencing and annotation.</title>
        <authorList>
            <consortium name="The Broad Institute Genomics Platform"/>
            <consortium name="The Broad Institute Genome Sequencing Center for Infectious Disease"/>
            <person name="Wu L."/>
            <person name="Ma J."/>
        </authorList>
    </citation>
    <scope>NUCLEOTIDE SEQUENCE [LARGE SCALE GENOMIC DNA]</scope>
    <source>
        <strain evidence="3">NBRC 111981</strain>
    </source>
</reference>
<sequence length="877" mass="99456">MTSQMDLNESHPVNRSVILVSSNRCLNLSSSKITTERVGIKAYGLLQLPEPWVPRFFVVSGKEKPSQDAIGRAAKKCGISDLATVYVRSSGTKEGIEERGSLDSWTCSLVEASQYIKRLAASPHIRAQKRIQTVHFIVQERVPSPEKGHLSNERRLSRHPRDWTVEFEKDGGMEPLGIRHWRDASTPSLSPLSCDSHPRITRALRAVASWAHPHRAHFEWIWDGTNVWIVQLDFLTQKLIGVTPKALVSQSKRAPIDDSNLKHFGSAKQEHFVSYRKLANARMYQELGYSMPTFFVMNDEQVMQSVIKDGVIPASLKDDLETLCSRPFVLRTDATDLQPGEREMLPRSDELRSADAAIQWLTTSFRSAMLKLESARNIVLMGHHFIPATASAWAQALPNKRRVRIEALWGIPEGLYYFAHDVYDVDTGVIDVSKGSRTKCKVILKRERYKGKFIAPSEEGDWIVHHTDEDSDWTGSITKQSWVQEIAWTTRLIAAKAGYPVVAMWFIDLPIGHSKHQVLPWFHDKWERPSDGYKSALQRKKRQSSQFRKITNRASWIQLQNDLADGVKVERVFISPEDSEIVRDRDFVLALAEHSKQNDYVVELSGGLLSHVFYILSKARCNVELVDLVGIKEEQIEYNKIVRDKIPEDIKSRGEQVEVVHLTGDALIEALKDKLLEEAFEVLDARTADSICEEVADLKEVVDALLRALDIEPREVLRTQEKKRAKRGGFKEALMLIRTSLPPALAEDLIEETGEPPRNIARQEQLPRPESDFHIDHRIDITGSPERQITLTMPAYINEYAAGNHRFDLATQSGERHDLFFSATVTRTSSTLKLRLRLTNSPVQLTLFPEEATLLASDGVDTGSPHTPPQNRKRKKA</sequence>
<comment type="caution">
    <text evidence="2">The sequence shown here is derived from an EMBL/GenBank/DDBJ whole genome shotgun (WGS) entry which is preliminary data.</text>
</comment>
<proteinExistence type="predicted"/>
<keyword evidence="3" id="KW-1185">Reference proteome</keyword>
<protein>
    <submittedName>
        <fullName evidence="2">Uncharacterized protein</fullName>
    </submittedName>
</protein>
<dbReference type="InterPro" id="IPR038735">
    <property type="entry name" value="MSMEG_1276-like_NTP-PPase_dom"/>
</dbReference>
<dbReference type="EMBL" id="BSOA01000050">
    <property type="protein sequence ID" value="GLQ90790.1"/>
    <property type="molecule type" value="Genomic_DNA"/>
</dbReference>
<dbReference type="Proteomes" id="UP001156627">
    <property type="component" value="Unassembled WGS sequence"/>
</dbReference>